<dbReference type="OrthoDB" id="7573884at2"/>
<dbReference type="Proteomes" id="UP000199586">
    <property type="component" value="Unassembled WGS sequence"/>
</dbReference>
<dbReference type="RefSeq" id="WP_093330344.1">
    <property type="nucleotide sequence ID" value="NZ_FOXP01000001.1"/>
</dbReference>
<evidence type="ECO:0000313" key="2">
    <source>
        <dbReference type="Proteomes" id="UP000199586"/>
    </source>
</evidence>
<dbReference type="AlphaFoldDB" id="A0A1I5PX59"/>
<protein>
    <submittedName>
        <fullName evidence="1">Uncharacterized protein</fullName>
    </submittedName>
</protein>
<gene>
    <name evidence="1" type="ORF">SAMN04488241_101297</name>
</gene>
<keyword evidence="2" id="KW-1185">Reference proteome</keyword>
<accession>A0A1I5PX59</accession>
<sequence>MMAVISILVFTGAFALSAGVIAVAIGPQWRRIVRLAAGQVEQGFSPLGQLAMAERRIAVRRWASAPVPAPIRRMREAA</sequence>
<reference evidence="1 2" key="1">
    <citation type="submission" date="2016-10" db="EMBL/GenBank/DDBJ databases">
        <authorList>
            <person name="de Groot N.N."/>
        </authorList>
    </citation>
    <scope>NUCLEOTIDE SEQUENCE [LARGE SCALE GENOMIC DNA]</scope>
    <source>
        <strain evidence="1 2">CGMCC 1.9113</strain>
    </source>
</reference>
<proteinExistence type="predicted"/>
<evidence type="ECO:0000313" key="1">
    <source>
        <dbReference type="EMBL" id="SFP38625.1"/>
    </source>
</evidence>
<name>A0A1I5PX59_9SPHN</name>
<organism evidence="1 2">
    <name type="scientific">Sphingomonas rubra</name>
    <dbReference type="NCBI Taxonomy" id="634430"/>
    <lineage>
        <taxon>Bacteria</taxon>
        <taxon>Pseudomonadati</taxon>
        <taxon>Pseudomonadota</taxon>
        <taxon>Alphaproteobacteria</taxon>
        <taxon>Sphingomonadales</taxon>
        <taxon>Sphingomonadaceae</taxon>
        <taxon>Sphingomonas</taxon>
    </lineage>
</organism>
<dbReference type="EMBL" id="FOXP01000001">
    <property type="protein sequence ID" value="SFP38625.1"/>
    <property type="molecule type" value="Genomic_DNA"/>
</dbReference>